<gene>
    <name evidence="6" type="ORF">D0809_03285</name>
    <name evidence="5" type="ORF">EV142_101491</name>
</gene>
<accession>A0A4Y7UHU9</accession>
<dbReference type="EMBL" id="SLWA01000001">
    <property type="protein sequence ID" value="TCN60912.1"/>
    <property type="molecule type" value="Genomic_DNA"/>
</dbReference>
<feature type="domain" description="HTH araC/xylS-type" evidence="4">
    <location>
        <begin position="159"/>
        <end position="258"/>
    </location>
</feature>
<evidence type="ECO:0000256" key="3">
    <source>
        <dbReference type="ARBA" id="ARBA00023163"/>
    </source>
</evidence>
<dbReference type="Proteomes" id="UP000295270">
    <property type="component" value="Unassembled WGS sequence"/>
</dbReference>
<dbReference type="PANTHER" id="PTHR43280:SF2">
    <property type="entry name" value="HTH-TYPE TRANSCRIPTIONAL REGULATOR EXSA"/>
    <property type="match status" value="1"/>
</dbReference>
<reference evidence="5 7" key="1">
    <citation type="journal article" date="2015" name="Stand. Genomic Sci.">
        <title>Genomic Encyclopedia of Bacterial and Archaeal Type Strains, Phase III: the genomes of soil and plant-associated and newly described type strains.</title>
        <authorList>
            <person name="Whitman W.B."/>
            <person name="Woyke T."/>
            <person name="Klenk H.P."/>
            <person name="Zhou Y."/>
            <person name="Lilburn T.G."/>
            <person name="Beck B.J."/>
            <person name="De Vos P."/>
            <person name="Vandamme P."/>
            <person name="Eisen J.A."/>
            <person name="Garrity G."/>
            <person name="Hugenholtz P."/>
            <person name="Kyrpides N.C."/>
        </authorList>
    </citation>
    <scope>NUCLEOTIDE SEQUENCE [LARGE SCALE GENOMIC DNA]</scope>
    <source>
        <strain evidence="5 7">P5626</strain>
    </source>
</reference>
<dbReference type="GO" id="GO:0003700">
    <property type="term" value="F:DNA-binding transcription factor activity"/>
    <property type="evidence" value="ECO:0007669"/>
    <property type="project" value="InterPro"/>
</dbReference>
<reference evidence="5" key="3">
    <citation type="submission" date="2019-03" db="EMBL/GenBank/DDBJ databases">
        <authorList>
            <person name="Whitman W."/>
            <person name="Huntemann M."/>
            <person name="Clum A."/>
            <person name="Pillay M."/>
            <person name="Palaniappan K."/>
            <person name="Varghese N."/>
            <person name="Mikhailova N."/>
            <person name="Stamatis D."/>
            <person name="Reddy T."/>
            <person name="Daum C."/>
            <person name="Shapiro N."/>
            <person name="Ivanova N."/>
            <person name="Kyrpides N."/>
            <person name="Woyke T."/>
        </authorList>
    </citation>
    <scope>NUCLEOTIDE SEQUENCE</scope>
    <source>
        <strain evidence="5">P5626</strain>
    </source>
</reference>
<evidence type="ECO:0000313" key="7">
    <source>
        <dbReference type="Proteomes" id="UP000295270"/>
    </source>
</evidence>
<keyword evidence="7" id="KW-1185">Reference proteome</keyword>
<protein>
    <submittedName>
        <fullName evidence="6">AraC family transcriptional regulator</fullName>
    </submittedName>
    <submittedName>
        <fullName evidence="5">AraC-like DNA-binding protein</fullName>
    </submittedName>
</protein>
<sequence length="275" mass="31159">MQVLPPKELSAYIKHYLFLENKGNTAQQLRFFSDGNTGIVFSQKSKLIAGLNNSETRNYLPGSFFYGQPNGFKNIYSDNEILIVIVVFQPNGINQLLGVSGSEFRDAIITIDGIFGSAGLELEEKLAEQVTIKNRLQLLNHFFRRIEAKKPQTNQLITNASLDFILKNKGKFSLSQLVAYTGYTERHIERKFTEGIGLNPKKFATIIKLQHFLSLLKNKTGNISLTSISYDAGFSDQSHLIREFKKHTGITPREYLHNTGKLTNNFIETFPKNTM</sequence>
<dbReference type="RefSeq" id="WP_132032321.1">
    <property type="nucleotide sequence ID" value="NZ_QWDN01000001.1"/>
</dbReference>
<evidence type="ECO:0000313" key="8">
    <source>
        <dbReference type="Proteomes" id="UP000298340"/>
    </source>
</evidence>
<evidence type="ECO:0000313" key="5">
    <source>
        <dbReference type="EMBL" id="TCN60912.1"/>
    </source>
</evidence>
<dbReference type="SUPFAM" id="SSF46689">
    <property type="entry name" value="Homeodomain-like"/>
    <property type="match status" value="1"/>
</dbReference>
<keyword evidence="3" id="KW-0804">Transcription</keyword>
<name>A0A4Y7UHU9_9FLAO</name>
<organism evidence="6 8">
    <name type="scientific">Flavobacterium circumlabens</name>
    <dbReference type="NCBI Taxonomy" id="2133765"/>
    <lineage>
        <taxon>Bacteria</taxon>
        <taxon>Pseudomonadati</taxon>
        <taxon>Bacteroidota</taxon>
        <taxon>Flavobacteriia</taxon>
        <taxon>Flavobacteriales</taxon>
        <taxon>Flavobacteriaceae</taxon>
        <taxon>Flavobacterium</taxon>
    </lineage>
</organism>
<dbReference type="InterPro" id="IPR046532">
    <property type="entry name" value="DUF6597"/>
</dbReference>
<evidence type="ECO:0000256" key="2">
    <source>
        <dbReference type="ARBA" id="ARBA00023125"/>
    </source>
</evidence>
<dbReference type="PANTHER" id="PTHR43280">
    <property type="entry name" value="ARAC-FAMILY TRANSCRIPTIONAL REGULATOR"/>
    <property type="match status" value="1"/>
</dbReference>
<dbReference type="Gene3D" id="1.10.10.60">
    <property type="entry name" value="Homeodomain-like"/>
    <property type="match status" value="1"/>
</dbReference>
<proteinExistence type="predicted"/>
<evidence type="ECO:0000259" key="4">
    <source>
        <dbReference type="PROSITE" id="PS01124"/>
    </source>
</evidence>
<dbReference type="Pfam" id="PF20240">
    <property type="entry name" value="DUF6597"/>
    <property type="match status" value="1"/>
</dbReference>
<dbReference type="InterPro" id="IPR018060">
    <property type="entry name" value="HTH_AraC"/>
</dbReference>
<dbReference type="PROSITE" id="PS01124">
    <property type="entry name" value="HTH_ARAC_FAMILY_2"/>
    <property type="match status" value="1"/>
</dbReference>
<dbReference type="EMBL" id="QWDN01000001">
    <property type="protein sequence ID" value="TEB46030.1"/>
    <property type="molecule type" value="Genomic_DNA"/>
</dbReference>
<evidence type="ECO:0000313" key="6">
    <source>
        <dbReference type="EMBL" id="TEB46030.1"/>
    </source>
</evidence>
<reference evidence="6 8" key="2">
    <citation type="journal article" date="2018" name="Syst. Appl. Microbiol.">
        <title>Flavobacterium circumlabens sp. nov. and Flavobacterium cupreum sp. nov., two psychrotrophic species isolated from Antarctic environmental samples.</title>
        <authorList>
            <person name="Kralova S."/>
            <person name="Busse H.J."/>
            <person name="Svec P."/>
            <person name="Maslanova I."/>
            <person name="Stankova E."/>
            <person name="Bartak M."/>
            <person name="Sedlacek I."/>
        </authorList>
    </citation>
    <scope>NUCLEOTIDE SEQUENCE [LARGE SCALE GENOMIC DNA]</scope>
    <source>
        <strain evidence="6 8">CCM 8828</strain>
    </source>
</reference>
<dbReference type="GO" id="GO:0043565">
    <property type="term" value="F:sequence-specific DNA binding"/>
    <property type="evidence" value="ECO:0007669"/>
    <property type="project" value="InterPro"/>
</dbReference>
<dbReference type="Proteomes" id="UP000298340">
    <property type="component" value="Unassembled WGS sequence"/>
</dbReference>
<dbReference type="OrthoDB" id="511992at2"/>
<dbReference type="AlphaFoldDB" id="A0A4Y7UHU9"/>
<keyword evidence="2" id="KW-0238">DNA-binding</keyword>
<evidence type="ECO:0000256" key="1">
    <source>
        <dbReference type="ARBA" id="ARBA00023015"/>
    </source>
</evidence>
<comment type="caution">
    <text evidence="6">The sequence shown here is derived from an EMBL/GenBank/DDBJ whole genome shotgun (WGS) entry which is preliminary data.</text>
</comment>
<dbReference type="SMART" id="SM00342">
    <property type="entry name" value="HTH_ARAC"/>
    <property type="match status" value="1"/>
</dbReference>
<dbReference type="InterPro" id="IPR009057">
    <property type="entry name" value="Homeodomain-like_sf"/>
</dbReference>
<dbReference type="Pfam" id="PF12833">
    <property type="entry name" value="HTH_18"/>
    <property type="match status" value="1"/>
</dbReference>
<keyword evidence="1" id="KW-0805">Transcription regulation</keyword>